<proteinExistence type="predicted"/>
<evidence type="ECO:0000256" key="5">
    <source>
        <dbReference type="SAM" id="Coils"/>
    </source>
</evidence>
<feature type="domain" description="GTD-binding" evidence="7">
    <location>
        <begin position="30"/>
        <end position="128"/>
    </location>
</feature>
<feature type="coiled-coil region" evidence="5">
    <location>
        <begin position="442"/>
        <end position="479"/>
    </location>
</feature>
<dbReference type="Pfam" id="PF04576">
    <property type="entry name" value="Zein-binding"/>
    <property type="match status" value="1"/>
</dbReference>
<dbReference type="Proteomes" id="UP001497522">
    <property type="component" value="Chromosome 5"/>
</dbReference>
<keyword evidence="5" id="KW-0175">Coiled coil</keyword>
<evidence type="ECO:0000256" key="4">
    <source>
        <dbReference type="ARBA" id="ARBA00023136"/>
    </source>
</evidence>
<feature type="coiled-coil region" evidence="5">
    <location>
        <begin position="36"/>
        <end position="130"/>
    </location>
</feature>
<dbReference type="InterPro" id="IPR007656">
    <property type="entry name" value="GTD-bd"/>
</dbReference>
<evidence type="ECO:0000256" key="6">
    <source>
        <dbReference type="SAM" id="MobiDB-lite"/>
    </source>
</evidence>
<evidence type="ECO:0000256" key="1">
    <source>
        <dbReference type="ARBA" id="ARBA00004167"/>
    </source>
</evidence>
<protein>
    <recommendedName>
        <fullName evidence="7">GTD-binding domain-containing protein</fullName>
    </recommendedName>
</protein>
<evidence type="ECO:0000256" key="2">
    <source>
        <dbReference type="ARBA" id="ARBA00022692"/>
    </source>
</evidence>
<comment type="subcellular location">
    <subcellularLocation>
        <location evidence="1">Membrane</location>
        <topology evidence="1">Single-pass membrane protein</topology>
    </subcellularLocation>
</comment>
<evidence type="ECO:0000256" key="3">
    <source>
        <dbReference type="ARBA" id="ARBA00022989"/>
    </source>
</evidence>
<keyword evidence="4" id="KW-0472">Membrane</keyword>
<keyword evidence="3" id="KW-1133">Transmembrane helix</keyword>
<organism evidence="8 9">
    <name type="scientific">Sphagnum jensenii</name>
    <dbReference type="NCBI Taxonomy" id="128206"/>
    <lineage>
        <taxon>Eukaryota</taxon>
        <taxon>Viridiplantae</taxon>
        <taxon>Streptophyta</taxon>
        <taxon>Embryophyta</taxon>
        <taxon>Bryophyta</taxon>
        <taxon>Sphagnophytina</taxon>
        <taxon>Sphagnopsida</taxon>
        <taxon>Sphagnales</taxon>
        <taxon>Sphagnaceae</taxon>
        <taxon>Sphagnum</taxon>
    </lineage>
</organism>
<dbReference type="EMBL" id="OZ023706">
    <property type="protein sequence ID" value="CAK9877156.1"/>
    <property type="molecule type" value="Genomic_DNA"/>
</dbReference>
<reference evidence="8" key="1">
    <citation type="submission" date="2024-03" db="EMBL/GenBank/DDBJ databases">
        <authorList>
            <consortium name="ELIXIR-Norway"/>
            <consortium name="Elixir Norway"/>
        </authorList>
    </citation>
    <scope>NUCLEOTIDE SEQUENCE</scope>
</reference>
<dbReference type="PANTHER" id="PTHR31448">
    <property type="entry name" value="MYOSIN-BINDING PROTEIN 2"/>
    <property type="match status" value="1"/>
</dbReference>
<accession>A0ABP1BMY1</accession>
<sequence>MEVSDNVTGVYGNREELLLQERVDDEIQENEEIELLQALQAEREAQSALYHELEKERNAAATAANEAMAMITRLQEEKAVAQMEARQFQRMVEEKTIYDREAMEILKEVLARREEEKKQLEEEIRICRMKLVLRSAQEEGQRDHQAVPESSNVAVPMLELSKRSPEAEAELIRETGLDSAGIKEVVQEKNNNGQEPCAAGFWDKEIEEKRLSVLEYVWRFEEQLQQPGGTHAAPQTGRPKSAGELRTKVKAQGGRTMCSESSRKTETLISEIMEKDPLRRRLFEEEVTMKRNLDSFSLIEREDNRGSGKLEREESRGRDDIAYGLMDEHAAEDCEEEDLFMQDIYEVHNAAPHAASQHIVMQDKGDYCWGWDHGKRYEFDSDRLGKPDLLMLHEEEGTQHTASGEHAYQPEDLCDKEIRDSSTIGRDSAPFEDEVMHLMLRLKALEADRDLMKQTIESLRRENGEMKLIQEIAQQLQELRGIEQTDLQQQLNLLPFASSCQGMMALAHLHNSAQTKLSKLASVYLGDIGTEDHSRESHVGLGHLLHSSPKSSTCITRVRKADIPSTLSAIQRKAFSSWPKDVSTRSGTALNGWDY</sequence>
<name>A0ABP1BMY1_9BRYO</name>
<gene>
    <name evidence="8" type="ORF">CSSPJE1EN2_LOCUS19198</name>
</gene>
<evidence type="ECO:0000313" key="9">
    <source>
        <dbReference type="Proteomes" id="UP001497522"/>
    </source>
</evidence>
<evidence type="ECO:0000259" key="7">
    <source>
        <dbReference type="PROSITE" id="PS51775"/>
    </source>
</evidence>
<keyword evidence="9" id="KW-1185">Reference proteome</keyword>
<evidence type="ECO:0000313" key="8">
    <source>
        <dbReference type="EMBL" id="CAK9877156.1"/>
    </source>
</evidence>
<feature type="region of interest" description="Disordered" evidence="6">
    <location>
        <begin position="225"/>
        <end position="265"/>
    </location>
</feature>
<dbReference type="PROSITE" id="PS51775">
    <property type="entry name" value="GTD_BINDING"/>
    <property type="match status" value="1"/>
</dbReference>
<dbReference type="InterPro" id="IPR039306">
    <property type="entry name" value="MYOB"/>
</dbReference>
<keyword evidence="2" id="KW-0812">Transmembrane</keyword>
<dbReference type="PANTHER" id="PTHR31448:SF3">
    <property type="entry name" value="MYOSIN-BINDING PROTEIN 2"/>
    <property type="match status" value="1"/>
</dbReference>